<keyword evidence="1" id="KW-0175">Coiled coil</keyword>
<sequence length="425" mass="49898">MNSSMFYLSQAESLESSTQFPQTRIQRSKSAYKQKAILLLTSNSKNSIFSKTKRQTQVKSNFSFQLSNAIVQKDFQIKNTIKSTFNIRSLGDFESILSEVQAIMMVILIDYDDELANIVSKTIFTNSQNHIISYMPQSVYQKKSKERIQNKPLEYTIPYSRVYDDSINWQRSKSVQIPKHETFSFSPKISRGPKDVPKVRQYHVETLSFQPNLNKYSNFLAIKQRLTHDGSFKTYDQILQERRDKDKVQKTQNLRICSQKLSAELYQQENKQCTFKPVVTAMANELNIEVKDVFKRQELLLLKAMDQRRLKLAQAKSKEQVLEKQNGDSSVFERLNADAHLRQLQLQIRQKLYQKQILEQEQLNMKKEQQHVEKNGMFMCLNKFDYKDMKQNINIQKKQIIINSIATEKISVLQQDPFLQEILNE</sequence>
<dbReference type="AlphaFoldDB" id="V6LJ27"/>
<dbReference type="EMBL" id="KI546135">
    <property type="protein sequence ID" value="EST43681.1"/>
    <property type="molecule type" value="Genomic_DNA"/>
</dbReference>
<evidence type="ECO:0000313" key="3">
    <source>
        <dbReference type="EMBL" id="KAH0577662.1"/>
    </source>
</evidence>
<reference evidence="3" key="2">
    <citation type="submission" date="2020-12" db="EMBL/GenBank/DDBJ databases">
        <title>New Spironucleus salmonicida genome in near-complete chromosomes.</title>
        <authorList>
            <person name="Xu F."/>
            <person name="Kurt Z."/>
            <person name="Jimenez-Gonzalez A."/>
            <person name="Astvaldsson A."/>
            <person name="Andersson J.O."/>
            <person name="Svard S.G."/>
        </authorList>
    </citation>
    <scope>NUCLEOTIDE SEQUENCE</scope>
    <source>
        <strain evidence="3">ATCC 50377</strain>
    </source>
</reference>
<proteinExistence type="predicted"/>
<name>V6LJ27_9EUKA</name>
<protein>
    <submittedName>
        <fullName evidence="2">Uncharacterized protein</fullName>
    </submittedName>
</protein>
<gene>
    <name evidence="2" type="ORF">SS50377_16727</name>
    <name evidence="3" type="ORF">SS50377_21016</name>
</gene>
<evidence type="ECO:0000256" key="1">
    <source>
        <dbReference type="SAM" id="Coils"/>
    </source>
</evidence>
<dbReference type="VEuPathDB" id="GiardiaDB:SS50377_21016"/>
<keyword evidence="4" id="KW-1185">Reference proteome</keyword>
<evidence type="ECO:0000313" key="2">
    <source>
        <dbReference type="EMBL" id="EST43681.1"/>
    </source>
</evidence>
<accession>V6LJ27</accession>
<evidence type="ECO:0000313" key="4">
    <source>
        <dbReference type="Proteomes" id="UP000018208"/>
    </source>
</evidence>
<reference evidence="2 3" key="1">
    <citation type="journal article" date="2014" name="PLoS Genet.">
        <title>The Genome of Spironucleus salmonicida Highlights a Fish Pathogen Adapted to Fluctuating Environments.</title>
        <authorList>
            <person name="Xu F."/>
            <person name="Jerlstrom-Hultqvist J."/>
            <person name="Einarsson E."/>
            <person name="Astvaldsson A."/>
            <person name="Svard S.G."/>
            <person name="Andersson J.O."/>
        </authorList>
    </citation>
    <scope>NUCLEOTIDE SEQUENCE</scope>
    <source>
        <strain evidence="3">ATCC 50377</strain>
    </source>
</reference>
<dbReference type="Proteomes" id="UP000018208">
    <property type="component" value="Unassembled WGS sequence"/>
</dbReference>
<organism evidence="2">
    <name type="scientific">Spironucleus salmonicida</name>
    <dbReference type="NCBI Taxonomy" id="348837"/>
    <lineage>
        <taxon>Eukaryota</taxon>
        <taxon>Metamonada</taxon>
        <taxon>Diplomonadida</taxon>
        <taxon>Hexamitidae</taxon>
        <taxon>Hexamitinae</taxon>
        <taxon>Spironucleus</taxon>
    </lineage>
</organism>
<dbReference type="EMBL" id="AUWU02000001">
    <property type="protein sequence ID" value="KAH0577662.1"/>
    <property type="molecule type" value="Genomic_DNA"/>
</dbReference>
<feature type="coiled-coil region" evidence="1">
    <location>
        <begin position="305"/>
        <end position="375"/>
    </location>
</feature>